<comment type="caution">
    <text evidence="1">The sequence shown here is derived from an EMBL/GenBank/DDBJ whole genome shotgun (WGS) entry which is preliminary data.</text>
</comment>
<evidence type="ECO:0000313" key="2">
    <source>
        <dbReference type="Proteomes" id="UP000266723"/>
    </source>
</evidence>
<dbReference type="Proteomes" id="UP000266723">
    <property type="component" value="Unassembled WGS sequence"/>
</dbReference>
<name>A0ABQ7CPE2_BRACR</name>
<sequence>MGSQYGHLSAVMVARWRPESCAACFLCKYSSETPIGTKEQTFRPRLKGEQNGVAIWCPGSCPGHHMVT</sequence>
<dbReference type="EMBL" id="QGKV02000759">
    <property type="protein sequence ID" value="KAF3560704.1"/>
    <property type="molecule type" value="Genomic_DNA"/>
</dbReference>
<protein>
    <submittedName>
        <fullName evidence="1">Uncharacterized protein</fullName>
    </submittedName>
</protein>
<proteinExistence type="predicted"/>
<organism evidence="1 2">
    <name type="scientific">Brassica cretica</name>
    <name type="common">Mustard</name>
    <dbReference type="NCBI Taxonomy" id="69181"/>
    <lineage>
        <taxon>Eukaryota</taxon>
        <taxon>Viridiplantae</taxon>
        <taxon>Streptophyta</taxon>
        <taxon>Embryophyta</taxon>
        <taxon>Tracheophyta</taxon>
        <taxon>Spermatophyta</taxon>
        <taxon>Magnoliopsida</taxon>
        <taxon>eudicotyledons</taxon>
        <taxon>Gunneridae</taxon>
        <taxon>Pentapetalae</taxon>
        <taxon>rosids</taxon>
        <taxon>malvids</taxon>
        <taxon>Brassicales</taxon>
        <taxon>Brassicaceae</taxon>
        <taxon>Brassiceae</taxon>
        <taxon>Brassica</taxon>
    </lineage>
</organism>
<evidence type="ECO:0000313" key="1">
    <source>
        <dbReference type="EMBL" id="KAF3560704.1"/>
    </source>
</evidence>
<reference evidence="1 2" key="1">
    <citation type="journal article" date="2020" name="BMC Genomics">
        <title>Intraspecific diversification of the crop wild relative Brassica cretica Lam. using demographic model selection.</title>
        <authorList>
            <person name="Kioukis A."/>
            <person name="Michalopoulou V.A."/>
            <person name="Briers L."/>
            <person name="Pirintsos S."/>
            <person name="Studholme D.J."/>
            <person name="Pavlidis P."/>
            <person name="Sarris P.F."/>
        </authorList>
    </citation>
    <scope>NUCLEOTIDE SEQUENCE [LARGE SCALE GENOMIC DNA]</scope>
    <source>
        <strain evidence="2">cv. PFS-1207/04</strain>
    </source>
</reference>
<keyword evidence="2" id="KW-1185">Reference proteome</keyword>
<gene>
    <name evidence="1" type="ORF">DY000_02016345</name>
</gene>
<accession>A0ABQ7CPE2</accession>